<evidence type="ECO:0000256" key="2">
    <source>
        <dbReference type="SAM" id="SignalP"/>
    </source>
</evidence>
<reference evidence="5" key="1">
    <citation type="submission" date="2017-02" db="UniProtKB">
        <authorList>
            <consortium name="WormBaseParasite"/>
        </authorList>
    </citation>
    <scope>IDENTIFICATION</scope>
</reference>
<reference evidence="3 4" key="2">
    <citation type="submission" date="2018-11" db="EMBL/GenBank/DDBJ databases">
        <authorList>
            <consortium name="Pathogen Informatics"/>
        </authorList>
    </citation>
    <scope>NUCLEOTIDE SEQUENCE [LARGE SCALE GENOMIC DNA]</scope>
</reference>
<gene>
    <name evidence="3" type="ORF">TTAC_LOCUS3006</name>
</gene>
<accession>A0A0R3WQI1</accession>
<dbReference type="Proteomes" id="UP000274429">
    <property type="component" value="Unassembled WGS sequence"/>
</dbReference>
<evidence type="ECO:0000313" key="5">
    <source>
        <dbReference type="WBParaSite" id="TTAC_0000302101-mRNA-1"/>
    </source>
</evidence>
<proteinExistence type="predicted"/>
<feature type="region of interest" description="Disordered" evidence="1">
    <location>
        <begin position="268"/>
        <end position="298"/>
    </location>
</feature>
<feature type="region of interest" description="Disordered" evidence="1">
    <location>
        <begin position="84"/>
        <end position="108"/>
    </location>
</feature>
<sequence length="324" mass="36831">MQSGALVASCLSLLISLATLKADICPRGYWPADVQSASTEKAINQYNSDRKYSLPYGPIGNTPICRFCPQISCFIMRQMTEKKDSKKESMIRRRPRPHPTHSLTTTPRTSSLENLFPVFDNANATKLSEGHEDSNVMMTCVPYSELPHPEQVITYLDCVQIGQRDLYYLFIYVPVNKENEVAPVDCIDPNFLTWIPKREKLKGIELGFPMKKLPSYLFRYYRDIMEATEQVCIDSSALINYEIDPHDLQRFDGKVLTQTVYRHRGLKRNVLPPKQPPNTAETGHKSDEEVAECPNLTPTGVGRTFSDKDCRYAASAWLDPQVNV</sequence>
<dbReference type="EMBL" id="UYWX01001796">
    <property type="protein sequence ID" value="VDM21731.1"/>
    <property type="molecule type" value="Genomic_DNA"/>
</dbReference>
<feature type="signal peptide" evidence="2">
    <location>
        <begin position="1"/>
        <end position="22"/>
    </location>
</feature>
<feature type="chain" id="PRO_5043132936" evidence="2">
    <location>
        <begin position="23"/>
        <end position="324"/>
    </location>
</feature>
<name>A0A0R3WQI1_HYDTA</name>
<dbReference type="OrthoDB" id="6242189at2759"/>
<keyword evidence="2" id="KW-0732">Signal</keyword>
<organism evidence="5">
    <name type="scientific">Hydatigena taeniaeformis</name>
    <name type="common">Feline tapeworm</name>
    <name type="synonym">Taenia taeniaeformis</name>
    <dbReference type="NCBI Taxonomy" id="6205"/>
    <lineage>
        <taxon>Eukaryota</taxon>
        <taxon>Metazoa</taxon>
        <taxon>Spiralia</taxon>
        <taxon>Lophotrochozoa</taxon>
        <taxon>Platyhelminthes</taxon>
        <taxon>Cestoda</taxon>
        <taxon>Eucestoda</taxon>
        <taxon>Cyclophyllidea</taxon>
        <taxon>Taeniidae</taxon>
        <taxon>Hydatigera</taxon>
    </lineage>
</organism>
<evidence type="ECO:0000313" key="4">
    <source>
        <dbReference type="Proteomes" id="UP000274429"/>
    </source>
</evidence>
<dbReference type="AlphaFoldDB" id="A0A0R3WQI1"/>
<evidence type="ECO:0000256" key="1">
    <source>
        <dbReference type="SAM" id="MobiDB-lite"/>
    </source>
</evidence>
<evidence type="ECO:0000313" key="3">
    <source>
        <dbReference type="EMBL" id="VDM21731.1"/>
    </source>
</evidence>
<protein>
    <submittedName>
        <fullName evidence="5">Secreted protein</fullName>
    </submittedName>
</protein>
<keyword evidence="4" id="KW-1185">Reference proteome</keyword>
<dbReference type="WBParaSite" id="TTAC_0000302101-mRNA-1">
    <property type="protein sequence ID" value="TTAC_0000302101-mRNA-1"/>
    <property type="gene ID" value="TTAC_0000302101"/>
</dbReference>